<dbReference type="PANTHER" id="PTHR11475:SF106">
    <property type="entry name" value="CURLY SU"/>
    <property type="match status" value="1"/>
</dbReference>
<organism evidence="8 9">
    <name type="scientific">Bemisia tabaci</name>
    <name type="common">Sweetpotato whitefly</name>
    <name type="synonym">Aleurodes tabaci</name>
    <dbReference type="NCBI Taxonomy" id="7038"/>
    <lineage>
        <taxon>Eukaryota</taxon>
        <taxon>Metazoa</taxon>
        <taxon>Ecdysozoa</taxon>
        <taxon>Arthropoda</taxon>
        <taxon>Hexapoda</taxon>
        <taxon>Insecta</taxon>
        <taxon>Pterygota</taxon>
        <taxon>Neoptera</taxon>
        <taxon>Paraneoptera</taxon>
        <taxon>Hemiptera</taxon>
        <taxon>Sternorrhyncha</taxon>
        <taxon>Aleyrodoidea</taxon>
        <taxon>Aleyrodidae</taxon>
        <taxon>Aleyrodinae</taxon>
        <taxon>Bemisia</taxon>
    </lineage>
</organism>
<evidence type="ECO:0000256" key="1">
    <source>
        <dbReference type="ARBA" id="ARBA00004613"/>
    </source>
</evidence>
<evidence type="ECO:0000256" key="6">
    <source>
        <dbReference type="ARBA" id="ARBA00023004"/>
    </source>
</evidence>
<proteinExistence type="predicted"/>
<dbReference type="InterPro" id="IPR037120">
    <property type="entry name" value="Haem_peroxidase_sf_animal"/>
</dbReference>
<keyword evidence="5" id="KW-0732">Signal</keyword>
<dbReference type="CDD" id="cd09823">
    <property type="entry name" value="peroxinectin_like"/>
    <property type="match status" value="1"/>
</dbReference>
<evidence type="ECO:0000256" key="3">
    <source>
        <dbReference type="ARBA" id="ARBA00022559"/>
    </source>
</evidence>
<keyword evidence="3" id="KW-0575">Peroxidase</keyword>
<dbReference type="FunFam" id="1.10.640.10:FF:000003">
    <property type="entry name" value="chorion peroxidase"/>
    <property type="match status" value="1"/>
</dbReference>
<accession>A0A9P0AGW9</accession>
<name>A0A9P0AGW9_BEMTA</name>
<evidence type="ECO:0008006" key="10">
    <source>
        <dbReference type="Google" id="ProtNLM"/>
    </source>
</evidence>
<dbReference type="InterPro" id="IPR010255">
    <property type="entry name" value="Haem_peroxidase_sf"/>
</dbReference>
<dbReference type="GO" id="GO:0022412">
    <property type="term" value="P:cellular process involved in reproduction in multicellular organism"/>
    <property type="evidence" value="ECO:0007669"/>
    <property type="project" value="UniProtKB-ARBA"/>
</dbReference>
<evidence type="ECO:0000313" key="8">
    <source>
        <dbReference type="EMBL" id="CAH0392630.1"/>
    </source>
</evidence>
<keyword evidence="4 7" id="KW-0349">Heme</keyword>
<dbReference type="InterPro" id="IPR019791">
    <property type="entry name" value="Haem_peroxidase_animal"/>
</dbReference>
<evidence type="ECO:0000256" key="7">
    <source>
        <dbReference type="PIRSR" id="PIRSR619791-2"/>
    </source>
</evidence>
<dbReference type="GO" id="GO:0006979">
    <property type="term" value="P:response to oxidative stress"/>
    <property type="evidence" value="ECO:0007669"/>
    <property type="project" value="InterPro"/>
</dbReference>
<dbReference type="SUPFAM" id="SSF48113">
    <property type="entry name" value="Heme-dependent peroxidases"/>
    <property type="match status" value="1"/>
</dbReference>
<keyword evidence="2" id="KW-0964">Secreted</keyword>
<dbReference type="GO" id="GO:0046872">
    <property type="term" value="F:metal ion binding"/>
    <property type="evidence" value="ECO:0007669"/>
    <property type="project" value="UniProtKB-KW"/>
</dbReference>
<dbReference type="EMBL" id="OU963868">
    <property type="protein sequence ID" value="CAH0392630.1"/>
    <property type="molecule type" value="Genomic_DNA"/>
</dbReference>
<keyword evidence="6 7" id="KW-0408">Iron</keyword>
<sequence>MLMLLTTWTDAWHAQSQWDKDCVVYLRESSHYDKSLETRRKEKSSCITIEDVNAAWWSACDKIGVRRKAEDANPDDIAQVGEALQETARLLVRWFHLKPDEIPLLQQIDTTQTHIREVCPTVVNTTRLYCTPTRYRRLDGACNNIRYPLRGAALLPFKRLLPAQYADGISEPRKGHIEKFSLPNARTVSAQVHKDVQKPTYRDVNFMFAAWGQLIDHDLTLTAETKDPVSRRDIECCHGAKHANCMPIELPPEDEFYRSHSQSCVNFVRSLAGVRPDCRLGYRVQTNALTSYIDANFVYGSNEKIGSLLREFKEGKLRTMPIYEGLKPILPLKKFQPDDGCIRPHRDLFCFLAGDNRVNEQLALTMLHTVMLREHNRIADQLCKLNPHWDDEKIYQETRAIVAAEVQHITYAEFLPRLLGRASIIQNGLGLQKQGYSNKYNPTIDPTVPAVFGAAAFRFGHSLLPETMERWSSSHTKISGRPLKEVFQQPYDLNKPGWIDEYILGMLNQAAQAMDPFVTKEVTNHLFQEPAHDYGKDLASINIERAREHGIPSYAEYRKWCNLSSVDTWSDMQLVVDNNTVKMYRKLYRFPTDVDLWSAGVAEIPEDGSIVGPTFNCIIARTFKDLKEGDRFWYENGEYPNSFTPSQLQEIRKVRLARLLCDNSDSIVTIQPAAMKLPHEDVNRRVSCKSAVIPSMDLRHWQEYPKKVPAQIINEEYDNLSPVDFEDIKASTEALGHHSHCDHDH</sequence>
<dbReference type="GO" id="GO:0005576">
    <property type="term" value="C:extracellular region"/>
    <property type="evidence" value="ECO:0007669"/>
    <property type="project" value="UniProtKB-SubCell"/>
</dbReference>
<keyword evidence="3" id="KW-0560">Oxidoreductase</keyword>
<keyword evidence="7" id="KW-0479">Metal-binding</keyword>
<evidence type="ECO:0000256" key="4">
    <source>
        <dbReference type="ARBA" id="ARBA00022617"/>
    </source>
</evidence>
<evidence type="ECO:0000313" key="9">
    <source>
        <dbReference type="Proteomes" id="UP001152759"/>
    </source>
</evidence>
<evidence type="ECO:0000256" key="5">
    <source>
        <dbReference type="ARBA" id="ARBA00022729"/>
    </source>
</evidence>
<dbReference type="PANTHER" id="PTHR11475">
    <property type="entry name" value="OXIDASE/PEROXIDASE"/>
    <property type="match status" value="1"/>
</dbReference>
<evidence type="ECO:0000256" key="2">
    <source>
        <dbReference type="ARBA" id="ARBA00022525"/>
    </source>
</evidence>
<comment type="subcellular location">
    <subcellularLocation>
        <location evidence="1">Secreted</location>
    </subcellularLocation>
</comment>
<dbReference type="GO" id="GO:0020037">
    <property type="term" value="F:heme binding"/>
    <property type="evidence" value="ECO:0007669"/>
    <property type="project" value="InterPro"/>
</dbReference>
<gene>
    <name evidence="8" type="ORF">BEMITA_LOCUS11128</name>
</gene>
<dbReference type="Gene3D" id="1.10.640.10">
    <property type="entry name" value="Haem peroxidase domain superfamily, animal type"/>
    <property type="match status" value="1"/>
</dbReference>
<reference evidence="8" key="1">
    <citation type="submission" date="2021-12" db="EMBL/GenBank/DDBJ databases">
        <authorList>
            <person name="King R."/>
        </authorList>
    </citation>
    <scope>NUCLEOTIDE SEQUENCE</scope>
</reference>
<dbReference type="Proteomes" id="UP001152759">
    <property type="component" value="Chromosome 7"/>
</dbReference>
<feature type="binding site" description="axial binding residue" evidence="7">
    <location>
        <position position="461"/>
    </location>
    <ligand>
        <name>heme b</name>
        <dbReference type="ChEBI" id="CHEBI:60344"/>
    </ligand>
    <ligandPart>
        <name>Fe</name>
        <dbReference type="ChEBI" id="CHEBI:18248"/>
    </ligandPart>
</feature>
<dbReference type="PRINTS" id="PR00457">
    <property type="entry name" value="ANPEROXIDASE"/>
</dbReference>
<dbReference type="AlphaFoldDB" id="A0A9P0AGW9"/>
<protein>
    <recommendedName>
        <fullName evidence="10">Chorion peroxidase</fullName>
    </recommendedName>
</protein>
<dbReference type="GO" id="GO:0004601">
    <property type="term" value="F:peroxidase activity"/>
    <property type="evidence" value="ECO:0007669"/>
    <property type="project" value="UniProtKB-KW"/>
</dbReference>
<keyword evidence="9" id="KW-1185">Reference proteome</keyword>
<dbReference type="Pfam" id="PF03098">
    <property type="entry name" value="An_peroxidase"/>
    <property type="match status" value="1"/>
</dbReference>
<dbReference type="PROSITE" id="PS50292">
    <property type="entry name" value="PEROXIDASE_3"/>
    <property type="match status" value="1"/>
</dbReference>